<evidence type="ECO:0000313" key="1">
    <source>
        <dbReference type="Proteomes" id="UP000887579"/>
    </source>
</evidence>
<protein>
    <submittedName>
        <fullName evidence="2">Uncharacterized protein</fullName>
    </submittedName>
</protein>
<reference evidence="2" key="1">
    <citation type="submission" date="2022-11" db="UniProtKB">
        <authorList>
            <consortium name="WormBaseParasite"/>
        </authorList>
    </citation>
    <scope>IDENTIFICATION</scope>
</reference>
<evidence type="ECO:0000313" key="2">
    <source>
        <dbReference type="WBParaSite" id="ES5_v2.g17871.t1"/>
    </source>
</evidence>
<organism evidence="1 2">
    <name type="scientific">Panagrolaimus sp. ES5</name>
    <dbReference type="NCBI Taxonomy" id="591445"/>
    <lineage>
        <taxon>Eukaryota</taxon>
        <taxon>Metazoa</taxon>
        <taxon>Ecdysozoa</taxon>
        <taxon>Nematoda</taxon>
        <taxon>Chromadorea</taxon>
        <taxon>Rhabditida</taxon>
        <taxon>Tylenchina</taxon>
        <taxon>Panagrolaimomorpha</taxon>
        <taxon>Panagrolaimoidea</taxon>
        <taxon>Panagrolaimidae</taxon>
        <taxon>Panagrolaimus</taxon>
    </lineage>
</organism>
<accession>A0AC34FKH5</accession>
<dbReference type="Proteomes" id="UP000887579">
    <property type="component" value="Unplaced"/>
</dbReference>
<name>A0AC34FKH5_9BILA</name>
<sequence length="142" mass="16538">MKKLVYKIWITNEIYLIKETITTFSSLIYPKLFRWENVNVYVNNEVITFNQFKGCALFLTDISFNKAKITKDDGNVVKLDKILEICTNVKNFECFLSNDVSMINASTIKNLCKLKNFQQIEKFSLNGIPEVFNIEDIATFIK</sequence>
<dbReference type="WBParaSite" id="ES5_v2.g17871.t1">
    <property type="protein sequence ID" value="ES5_v2.g17871.t1"/>
    <property type="gene ID" value="ES5_v2.g17871"/>
</dbReference>
<proteinExistence type="predicted"/>